<feature type="chain" id="PRO_5001538911" description="Rhoptry neck protein 12" evidence="2">
    <location>
        <begin position="25"/>
        <end position="310"/>
    </location>
</feature>
<reference evidence="3 4" key="2">
    <citation type="submission" date="2013-02" db="EMBL/GenBank/DDBJ databases">
        <title>The Genome Sequence of Plasmodium falciparum Vietnam Oak-Knoll (FVO).</title>
        <authorList>
            <consortium name="The Broad Institute Genome Sequencing Platform"/>
            <consortium name="The Broad Institute Genome Sequencing Center for Infectious Disease"/>
            <person name="Neafsey D."/>
            <person name="Cheeseman I."/>
            <person name="Volkman S."/>
            <person name="Adams J."/>
            <person name="Walker B."/>
            <person name="Young S.K."/>
            <person name="Zeng Q."/>
            <person name="Gargeya S."/>
            <person name="Fitzgerald M."/>
            <person name="Haas B."/>
            <person name="Abouelleil A."/>
            <person name="Alvarado L."/>
            <person name="Arachchi H.M."/>
            <person name="Berlin A.M."/>
            <person name="Chapman S.B."/>
            <person name="Dewar J."/>
            <person name="Goldberg J."/>
            <person name="Griggs A."/>
            <person name="Gujja S."/>
            <person name="Hansen M."/>
            <person name="Howarth C."/>
            <person name="Imamovic A."/>
            <person name="Larimer J."/>
            <person name="McCowan C."/>
            <person name="Murphy C."/>
            <person name="Neiman D."/>
            <person name="Pearson M."/>
            <person name="Priest M."/>
            <person name="Roberts A."/>
            <person name="Saif S."/>
            <person name="Shea T."/>
            <person name="Sisk P."/>
            <person name="Sykes S."/>
            <person name="Wortman J."/>
            <person name="Nusbaum C."/>
            <person name="Birren B."/>
        </authorList>
    </citation>
    <scope>NUCLEOTIDE SEQUENCE [LARGE SCALE GENOMIC DNA]</scope>
    <source>
        <strain evidence="4">Vietnam Oak-Knoll (FVO)</strain>
    </source>
</reference>
<organism evidence="3 4">
    <name type="scientific">Plasmodium falciparum Vietnam Oak-Knoll</name>
    <name type="common">FVO</name>
    <dbReference type="NCBI Taxonomy" id="1036723"/>
    <lineage>
        <taxon>Eukaryota</taxon>
        <taxon>Sar</taxon>
        <taxon>Alveolata</taxon>
        <taxon>Apicomplexa</taxon>
        <taxon>Aconoidasida</taxon>
        <taxon>Haemosporida</taxon>
        <taxon>Plasmodiidae</taxon>
        <taxon>Plasmodium</taxon>
        <taxon>Plasmodium (Laverania)</taxon>
    </lineage>
</organism>
<feature type="region of interest" description="Disordered" evidence="1">
    <location>
        <begin position="38"/>
        <end position="58"/>
    </location>
</feature>
<protein>
    <recommendedName>
        <fullName evidence="5">Rhoptry neck protein 12</fullName>
    </recommendedName>
</protein>
<name>A0A024V705_PLAFA</name>
<evidence type="ECO:0000256" key="1">
    <source>
        <dbReference type="SAM" id="MobiDB-lite"/>
    </source>
</evidence>
<dbReference type="OrthoDB" id="385873at2759"/>
<proteinExistence type="predicted"/>
<dbReference type="Proteomes" id="UP000030690">
    <property type="component" value="Unassembled WGS sequence"/>
</dbReference>
<feature type="compositionally biased region" description="Low complexity" evidence="1">
    <location>
        <begin position="44"/>
        <end position="58"/>
    </location>
</feature>
<evidence type="ECO:0008006" key="5">
    <source>
        <dbReference type="Google" id="ProtNLM"/>
    </source>
</evidence>
<dbReference type="EMBL" id="KI925079">
    <property type="protein sequence ID" value="ETW18342.1"/>
    <property type="molecule type" value="Genomic_DNA"/>
</dbReference>
<feature type="signal peptide" evidence="2">
    <location>
        <begin position="1"/>
        <end position="24"/>
    </location>
</feature>
<evidence type="ECO:0000256" key="2">
    <source>
        <dbReference type="SAM" id="SignalP"/>
    </source>
</evidence>
<evidence type="ECO:0000313" key="4">
    <source>
        <dbReference type="Proteomes" id="UP000030690"/>
    </source>
</evidence>
<dbReference type="AlphaFoldDB" id="A0A024V705"/>
<sequence>MKRVYTCLCFICLFFLCILKGVYNVKTQKNEGIIIDKEGKENDNGNSDRNTPNNNNRLNRMTLNKEMYEKHNKMNNEEDNNKNINYDLSNLKDGMKKKHFGSNSSEDKTNKKSSINSVLEKYQHTKHEEKNLQNLNKNMMTHENDDSMKSIFISEESFESAKNVCQFIVMQNDYFKNFCNITSLVYDIEKLKKNNHKIYEEILSNSYENNNGSKFKLLKEINHTKVFKEMDNTNPKFSILFLYDKFCYGGIPLACSNLMKYDNVFDINEQSETTNKPDDNVNMEEMENYIINQTGMENGFEENVSDLTQE</sequence>
<reference evidence="3 4" key="1">
    <citation type="submission" date="2013-02" db="EMBL/GenBank/DDBJ databases">
        <title>The Genome Annotation of Plasmodium falciparum Vietnam Oak-Knoll (FVO).</title>
        <authorList>
            <consortium name="The Broad Institute Genome Sequencing Platform"/>
            <consortium name="The Broad Institute Genome Sequencing Center for Infectious Disease"/>
            <person name="Neafsey D."/>
            <person name="Hoffman S."/>
            <person name="Volkman S."/>
            <person name="Rosenthal P."/>
            <person name="Walker B."/>
            <person name="Young S.K."/>
            <person name="Zeng Q."/>
            <person name="Gargeya S."/>
            <person name="Fitzgerald M."/>
            <person name="Haas B."/>
            <person name="Abouelleil A."/>
            <person name="Allen A.W."/>
            <person name="Alvarado L."/>
            <person name="Arachchi H.M."/>
            <person name="Berlin A.M."/>
            <person name="Chapman S.B."/>
            <person name="Gainer-Dewar J."/>
            <person name="Goldberg J."/>
            <person name="Griggs A."/>
            <person name="Gujja S."/>
            <person name="Hansen M."/>
            <person name="Howarth C."/>
            <person name="Imamovic A."/>
            <person name="Ireland A."/>
            <person name="Larimer J."/>
            <person name="McCowan C."/>
            <person name="Murphy C."/>
            <person name="Pearson M."/>
            <person name="Poon T.W."/>
            <person name="Priest M."/>
            <person name="Roberts A."/>
            <person name="Saif S."/>
            <person name="Shea T."/>
            <person name="Sisk P."/>
            <person name="Sykes S."/>
            <person name="Wortman J."/>
            <person name="Nusbaum C."/>
            <person name="Birren B."/>
        </authorList>
    </citation>
    <scope>NUCLEOTIDE SEQUENCE [LARGE SCALE GENOMIC DNA]</scope>
    <source>
        <strain evidence="4">Vietnam Oak-Knoll (FVO)</strain>
    </source>
</reference>
<dbReference type="SMR" id="A0A024V705"/>
<accession>A0A024V705</accession>
<evidence type="ECO:0000313" key="3">
    <source>
        <dbReference type="EMBL" id="ETW18342.1"/>
    </source>
</evidence>
<gene>
    <name evidence="3" type="ORF">PFFVO_02858</name>
</gene>
<keyword evidence="2" id="KW-0732">Signal</keyword>